<dbReference type="Pfam" id="PF18564">
    <property type="entry name" value="Glyco_hydro_5_C"/>
    <property type="match status" value="1"/>
</dbReference>
<dbReference type="EMBL" id="RJKE01000001">
    <property type="protein sequence ID" value="ROO87042.1"/>
    <property type="molecule type" value="Genomic_DNA"/>
</dbReference>
<organism evidence="7 8">
    <name type="scientific">Actinocorallia herbida</name>
    <dbReference type="NCBI Taxonomy" id="58109"/>
    <lineage>
        <taxon>Bacteria</taxon>
        <taxon>Bacillati</taxon>
        <taxon>Actinomycetota</taxon>
        <taxon>Actinomycetes</taxon>
        <taxon>Streptosporangiales</taxon>
        <taxon>Thermomonosporaceae</taxon>
        <taxon>Actinocorallia</taxon>
    </lineage>
</organism>
<dbReference type="InterPro" id="IPR001547">
    <property type="entry name" value="Glyco_hydro_5"/>
</dbReference>
<dbReference type="InterPro" id="IPR041036">
    <property type="entry name" value="GH5_C"/>
</dbReference>
<comment type="caution">
    <text evidence="7">The sequence shown here is derived from an EMBL/GenBank/DDBJ whole genome shotgun (WGS) entry which is preliminary data.</text>
</comment>
<feature type="domain" description="Glycoside hydrolase family 5" evidence="5">
    <location>
        <begin position="68"/>
        <end position="371"/>
    </location>
</feature>
<dbReference type="GO" id="GO:1901136">
    <property type="term" value="P:carbohydrate derivative catabolic process"/>
    <property type="evidence" value="ECO:0007669"/>
    <property type="project" value="UniProtKB-ARBA"/>
</dbReference>
<dbReference type="GO" id="GO:0004553">
    <property type="term" value="F:hydrolase activity, hydrolyzing O-glycosyl compounds"/>
    <property type="evidence" value="ECO:0007669"/>
    <property type="project" value="InterPro"/>
</dbReference>
<dbReference type="InterPro" id="IPR013780">
    <property type="entry name" value="Glyco_hydro_b"/>
</dbReference>
<evidence type="ECO:0000256" key="2">
    <source>
        <dbReference type="ARBA" id="ARBA00022801"/>
    </source>
</evidence>
<reference evidence="7 8" key="1">
    <citation type="submission" date="2018-11" db="EMBL/GenBank/DDBJ databases">
        <title>Sequencing the genomes of 1000 actinobacteria strains.</title>
        <authorList>
            <person name="Klenk H.-P."/>
        </authorList>
    </citation>
    <scope>NUCLEOTIDE SEQUENCE [LARGE SCALE GENOMIC DNA]</scope>
    <source>
        <strain evidence="7 8">DSM 44254</strain>
    </source>
</reference>
<protein>
    <submittedName>
        <fullName evidence="7">Endoglycosylceramidase</fullName>
    </submittedName>
</protein>
<accession>A0A3N1D0I9</accession>
<dbReference type="GO" id="GO:0016042">
    <property type="term" value="P:lipid catabolic process"/>
    <property type="evidence" value="ECO:0007669"/>
    <property type="project" value="UniProtKB-ARBA"/>
</dbReference>
<dbReference type="Proteomes" id="UP000272400">
    <property type="component" value="Unassembled WGS sequence"/>
</dbReference>
<keyword evidence="2 4" id="KW-0378">Hydrolase</keyword>
<gene>
    <name evidence="7" type="ORF">EDD29_4631</name>
</gene>
<evidence type="ECO:0000256" key="4">
    <source>
        <dbReference type="RuleBase" id="RU361153"/>
    </source>
</evidence>
<evidence type="ECO:0000313" key="8">
    <source>
        <dbReference type="Proteomes" id="UP000272400"/>
    </source>
</evidence>
<dbReference type="OrthoDB" id="4771662at2"/>
<keyword evidence="8" id="KW-1185">Reference proteome</keyword>
<dbReference type="PROSITE" id="PS00659">
    <property type="entry name" value="GLYCOSYL_HYDROL_F5"/>
    <property type="match status" value="1"/>
</dbReference>
<dbReference type="PANTHER" id="PTHR31308:SF3">
    <property type="entry name" value="ENDOGLYCOCERAMIDASE"/>
    <property type="match status" value="1"/>
</dbReference>
<evidence type="ECO:0000313" key="7">
    <source>
        <dbReference type="EMBL" id="ROO87042.1"/>
    </source>
</evidence>
<dbReference type="RefSeq" id="WP_123666380.1">
    <property type="nucleotide sequence ID" value="NZ_RJKE01000001.1"/>
</dbReference>
<comment type="similarity">
    <text evidence="1 4">Belongs to the glycosyl hydrolase 5 (cellulase A) family.</text>
</comment>
<name>A0A3N1D0I9_9ACTN</name>
<evidence type="ECO:0000256" key="1">
    <source>
        <dbReference type="ARBA" id="ARBA00005641"/>
    </source>
</evidence>
<keyword evidence="3 4" id="KW-0326">Glycosidase</keyword>
<dbReference type="AlphaFoldDB" id="A0A3N1D0I9"/>
<evidence type="ECO:0000256" key="3">
    <source>
        <dbReference type="ARBA" id="ARBA00023295"/>
    </source>
</evidence>
<dbReference type="InterPro" id="IPR017853">
    <property type="entry name" value="GH"/>
</dbReference>
<evidence type="ECO:0000259" key="6">
    <source>
        <dbReference type="Pfam" id="PF18564"/>
    </source>
</evidence>
<dbReference type="GO" id="GO:0000272">
    <property type="term" value="P:polysaccharide catabolic process"/>
    <property type="evidence" value="ECO:0007669"/>
    <property type="project" value="InterPro"/>
</dbReference>
<proteinExistence type="inferred from homology"/>
<feature type="domain" description="Glycoside hydrolase family 5 C-terminal" evidence="6">
    <location>
        <begin position="392"/>
        <end position="471"/>
    </location>
</feature>
<evidence type="ECO:0000259" key="5">
    <source>
        <dbReference type="Pfam" id="PF00150"/>
    </source>
</evidence>
<dbReference type="PANTHER" id="PTHR31308">
    <property type="match status" value="1"/>
</dbReference>
<dbReference type="SUPFAM" id="SSF51445">
    <property type="entry name" value="(Trans)glycosidases"/>
    <property type="match status" value="1"/>
</dbReference>
<dbReference type="InterPro" id="IPR018087">
    <property type="entry name" value="Glyco_hydro_5_CS"/>
</dbReference>
<dbReference type="Gene3D" id="2.60.40.1180">
    <property type="entry name" value="Golgi alpha-mannosidase II"/>
    <property type="match status" value="1"/>
</dbReference>
<dbReference type="Gene3D" id="3.20.20.80">
    <property type="entry name" value="Glycosidases"/>
    <property type="match status" value="1"/>
</dbReference>
<dbReference type="InterPro" id="IPR052066">
    <property type="entry name" value="Glycosphingolipid_Hydrolases"/>
</dbReference>
<sequence length="473" mass="50586">MPVRQALGRIGLGGALVLAGIAAPVVEAGPAYADGAPPPAITDDLGRTLILHGLNTASSAKGPSGLPWIDRDDVAREARDMGTNSVRYLIQWKNVEPEPGRYDDAYLDAVAERVAWYREQGMHVILDMHQDVYGPAACDGAGNGAPAWATVTDGLPCTPQDPWVLTYVQPAVLRAFDNFWNHRGTHPELRQRYAAMWRHVAERFADEPAVLGYDLMNEPFGGTRHFGFFEGPVLTPFYQQVVDAIREVDANGWIFVEPESLNANQGAPSSLGVVADPRPGTPRIVFAPHFYPGGVDLGGSYDGVAKALVRAQFALWKRNMPAAARRLGTPMWLGEVGGMGQGASGAADFTRDWLAMADDLGIGWSYWSNDPGSSGVIDGGGGPTIFTGLLARPYARAIAGPLTAMSYSAGTLTVSWRTVPGVGGPTEIWFPSAPRITSTDPAGTWTSAWDETRHVLSVWADPGTAAHTVTVTP</sequence>
<dbReference type="Pfam" id="PF00150">
    <property type="entry name" value="Cellulase"/>
    <property type="match status" value="1"/>
</dbReference>